<feature type="domain" description="Domain of unknown function with conserved HDNR motif" evidence="3">
    <location>
        <begin position="1"/>
        <end position="73"/>
    </location>
</feature>
<comment type="caution">
    <text evidence="4">The sequence shown here is derived from an EMBL/GenBank/DDBJ whole genome shotgun (WGS) entry which is preliminary data.</text>
</comment>
<proteinExistence type="predicted"/>
<organism evidence="4 5">
    <name type="scientific">Pangasianodon hypophthalmus</name>
    <name type="common">Striped catfish</name>
    <name type="synonym">Helicophagus hypophthalmus</name>
    <dbReference type="NCBI Taxonomy" id="310915"/>
    <lineage>
        <taxon>Eukaryota</taxon>
        <taxon>Metazoa</taxon>
        <taxon>Chordata</taxon>
        <taxon>Craniata</taxon>
        <taxon>Vertebrata</taxon>
        <taxon>Euteleostomi</taxon>
        <taxon>Actinopterygii</taxon>
        <taxon>Neopterygii</taxon>
        <taxon>Teleostei</taxon>
        <taxon>Ostariophysi</taxon>
        <taxon>Siluriformes</taxon>
        <taxon>Pangasiidae</taxon>
        <taxon>Pangasianodon</taxon>
    </lineage>
</organism>
<dbReference type="GO" id="GO:0032991">
    <property type="term" value="C:protein-containing complex"/>
    <property type="evidence" value="ECO:0007669"/>
    <property type="project" value="TreeGrafter"/>
</dbReference>
<dbReference type="InterPro" id="IPR029063">
    <property type="entry name" value="SAM-dependent_MTases_sf"/>
</dbReference>
<evidence type="ECO:0000313" key="4">
    <source>
        <dbReference type="EMBL" id="KAB5562263.1"/>
    </source>
</evidence>
<dbReference type="PANTHER" id="PTHR14614">
    <property type="entry name" value="HEPATOCELLULAR CARCINOMA-ASSOCIATED ANTIGEN"/>
    <property type="match status" value="1"/>
</dbReference>
<dbReference type="Proteomes" id="UP000327468">
    <property type="component" value="Chromosome 10"/>
</dbReference>
<gene>
    <name evidence="4" type="ORF">PHYPO_G00015910</name>
</gene>
<dbReference type="Gene3D" id="3.40.50.150">
    <property type="entry name" value="Vaccinia Virus protein VP39"/>
    <property type="match status" value="1"/>
</dbReference>
<reference evidence="4 5" key="1">
    <citation type="submission" date="2019-06" db="EMBL/GenBank/DDBJ databases">
        <title>A chromosome-scale genome assembly of the striped catfish, Pangasianodon hypophthalmus.</title>
        <authorList>
            <person name="Wen M."/>
            <person name="Zahm M."/>
            <person name="Roques C."/>
            <person name="Cabau C."/>
            <person name="Klopp C."/>
            <person name="Donnadieu C."/>
            <person name="Jouanno E."/>
            <person name="Avarre J.-C."/>
            <person name="Campet M."/>
            <person name="Ha T.T.T."/>
            <person name="Dugue R."/>
            <person name="Lampietro C."/>
            <person name="Louis A."/>
            <person name="Herpin A."/>
            <person name="Echchiki A."/>
            <person name="Berthelot C."/>
            <person name="Parey E."/>
            <person name="Roest-Crollius H."/>
            <person name="Braasch I."/>
            <person name="Postlethwait J."/>
            <person name="Bobe J."/>
            <person name="Montfort J."/>
            <person name="Bouchez O."/>
            <person name="Begum T."/>
            <person name="Schartl M."/>
            <person name="Guiguen Y."/>
        </authorList>
    </citation>
    <scope>NUCLEOTIDE SEQUENCE [LARGE SCALE GENOMIC DNA]</scope>
    <source>
        <strain evidence="4 5">Indonesia</strain>
        <tissue evidence="4">Blood</tissue>
    </source>
</reference>
<keyword evidence="2" id="KW-0949">S-adenosyl-L-methionine</keyword>
<dbReference type="PANTHER" id="PTHR14614:SF44">
    <property type="entry name" value="PROTEIN N-LYSINE METHYLTRANSFERASE METTL21D"/>
    <property type="match status" value="1"/>
</dbReference>
<keyword evidence="1" id="KW-0489">Methyltransferase</keyword>
<dbReference type="InterPro" id="IPR029369">
    <property type="entry name" value="HDNR"/>
</dbReference>
<dbReference type="GO" id="GO:0008168">
    <property type="term" value="F:methyltransferase activity"/>
    <property type="evidence" value="ECO:0007669"/>
    <property type="project" value="UniProtKB-KW"/>
</dbReference>
<dbReference type="GO" id="GO:0032259">
    <property type="term" value="P:methylation"/>
    <property type="evidence" value="ECO:0007669"/>
    <property type="project" value="UniProtKB-KW"/>
</dbReference>
<evidence type="ECO:0000256" key="2">
    <source>
        <dbReference type="ARBA" id="ARBA00022691"/>
    </source>
</evidence>
<dbReference type="InterPro" id="IPR019410">
    <property type="entry name" value="Methyltransf_16"/>
</dbReference>
<evidence type="ECO:0000259" key="3">
    <source>
        <dbReference type="Pfam" id="PF15115"/>
    </source>
</evidence>
<protein>
    <recommendedName>
        <fullName evidence="3">Domain of unknown function with conserved HDNR motif domain-containing protein</fullName>
    </recommendedName>
</protein>
<dbReference type="Pfam" id="PF15115">
    <property type="entry name" value="HDNR"/>
    <property type="match status" value="1"/>
</dbReference>
<dbReference type="GO" id="GO:0005829">
    <property type="term" value="C:cytosol"/>
    <property type="evidence" value="ECO:0007669"/>
    <property type="project" value="TreeGrafter"/>
</dbReference>
<keyword evidence="5" id="KW-1185">Reference proteome</keyword>
<dbReference type="AlphaFoldDB" id="A0A5N5N6A6"/>
<evidence type="ECO:0000256" key="1">
    <source>
        <dbReference type="ARBA" id="ARBA00022603"/>
    </source>
</evidence>
<dbReference type="Pfam" id="PF10294">
    <property type="entry name" value="Methyltransf_16"/>
    <property type="match status" value="1"/>
</dbReference>
<accession>A0A5N5N6A6</accession>
<dbReference type="EMBL" id="VFJC01000011">
    <property type="protein sequence ID" value="KAB5562263.1"/>
    <property type="molecule type" value="Genomic_DNA"/>
</dbReference>
<keyword evidence="1" id="KW-0808">Transferase</keyword>
<evidence type="ECO:0000313" key="5">
    <source>
        <dbReference type="Proteomes" id="UP000327468"/>
    </source>
</evidence>
<dbReference type="SUPFAM" id="SSF53335">
    <property type="entry name" value="S-adenosyl-L-methionine-dependent methyltransferases"/>
    <property type="match status" value="1"/>
</dbReference>
<sequence>MDQDGKWFAHVGSQQCEVTREACTTTGAMLSQATPQHMQGQERYPKTFISHEKRTTGRSYPFSEHDNRAGRHDASLSPHVLIGWSEPGRNMAVSPEQQVSITHFVREIEKNDGSVLKVYQYSTGDVGCVVWDAAIVLSKYLETEQFCNSRSGVSTWSSKHMIELGAGTGVVGIMAASLGANVTVTDLEDLQPLLELNIRENRELLSTGSITAKVLKWGENVTDFLPHPDYILLADCIYYEQSVVPLVETLKLLAGPETCVICCYEQRTMGVNPEVEKRFFELLLQDFEAEEVPAEKQDPEFNSPDIHILHLRRRHG</sequence>
<name>A0A5N5N6A6_PANHP</name>